<name>A0A1T4RW09_9BACT</name>
<dbReference type="Proteomes" id="UP000190367">
    <property type="component" value="Unassembled WGS sequence"/>
</dbReference>
<evidence type="ECO:0000313" key="1">
    <source>
        <dbReference type="EMBL" id="SKA20160.1"/>
    </source>
</evidence>
<organism evidence="1 2">
    <name type="scientific">Chitinophaga eiseniae</name>
    <dbReference type="NCBI Taxonomy" id="634771"/>
    <lineage>
        <taxon>Bacteria</taxon>
        <taxon>Pseudomonadati</taxon>
        <taxon>Bacteroidota</taxon>
        <taxon>Chitinophagia</taxon>
        <taxon>Chitinophagales</taxon>
        <taxon>Chitinophagaceae</taxon>
        <taxon>Chitinophaga</taxon>
    </lineage>
</organism>
<dbReference type="EMBL" id="FUWZ01000002">
    <property type="protein sequence ID" value="SKA20160.1"/>
    <property type="molecule type" value="Genomic_DNA"/>
</dbReference>
<gene>
    <name evidence="1" type="ORF">SAMN04488128_1021540</name>
</gene>
<dbReference type="AlphaFoldDB" id="A0A1T4RW09"/>
<reference evidence="2" key="1">
    <citation type="submission" date="2017-02" db="EMBL/GenBank/DDBJ databases">
        <authorList>
            <person name="Varghese N."/>
            <person name="Submissions S."/>
        </authorList>
    </citation>
    <scope>NUCLEOTIDE SEQUENCE [LARGE SCALE GENOMIC DNA]</scope>
    <source>
        <strain evidence="2">DSM 22224</strain>
    </source>
</reference>
<accession>A0A1T4RW09</accession>
<keyword evidence="2" id="KW-1185">Reference proteome</keyword>
<proteinExistence type="predicted"/>
<evidence type="ECO:0000313" key="2">
    <source>
        <dbReference type="Proteomes" id="UP000190367"/>
    </source>
</evidence>
<sequence length="39" mass="4534">MDPGFRYMIQIFYTTCNNETPGTRPNPACRRGLLIPYLI</sequence>
<protein>
    <submittedName>
        <fullName evidence="1">Uncharacterized protein</fullName>
    </submittedName>
</protein>